<feature type="coiled-coil region" evidence="3">
    <location>
        <begin position="213"/>
        <end position="240"/>
    </location>
</feature>
<evidence type="ECO:0000313" key="4">
    <source>
        <dbReference type="EMBL" id="SHJ54536.1"/>
    </source>
</evidence>
<evidence type="ECO:0000313" key="5">
    <source>
        <dbReference type="Proteomes" id="UP000184301"/>
    </source>
</evidence>
<proteinExistence type="inferred from homology"/>
<evidence type="ECO:0000256" key="1">
    <source>
        <dbReference type="ARBA" id="ARBA00005541"/>
    </source>
</evidence>
<dbReference type="PANTHER" id="PTHR38432">
    <property type="entry name" value="TELA-LIKE PROTEIN SAOUHSC_01408"/>
    <property type="match status" value="1"/>
</dbReference>
<reference evidence="4 5" key="1">
    <citation type="submission" date="2016-11" db="EMBL/GenBank/DDBJ databases">
        <authorList>
            <person name="Jaros S."/>
            <person name="Januszkiewicz K."/>
            <person name="Wedrychowicz H."/>
        </authorList>
    </citation>
    <scope>NUCLEOTIDE SEQUENCE [LARGE SCALE GENOMIC DNA]</scope>
    <source>
        <strain evidence="4 5">DSM 15480</strain>
    </source>
</reference>
<comment type="similarity">
    <text evidence="1 2">Belongs to the TelA family.</text>
</comment>
<gene>
    <name evidence="4" type="ORF">SAMN02745243_00825</name>
</gene>
<sequence length="383" mass="42874">MENDFSAEAPVLTLDPVFTEMNGSAVPEVVKEDDVKPVQSVMDDSMLSPEEKQQVEAFASQIDLNNSTMILQYGAGTQQKMSGFSEKALENVRSQDLGQVGDMLTSLVQELKSIDTEEEKGIFSLFKKGSNKIENMKLKYNKAEVNVGKITEALEKHQIQLLKDVSILDQLYELNKNYFKELSMYILAGKKKLETVRDNELQTLRQQATVSGRAEDAQAANDLQARIDRFEKKISDLELTRMVAIQTAPQIRLVQNNDTMMSEKIQSTLANTIPLWKSQMVLALGIAHSNEAVKAQQAVSQMTNELLKRNAENLKMATVETAKESQRGIVDIETLKATNESLISTLDEVMNIQVEGRQKRQEAEAELAKMEADVKAKLLEIRG</sequence>
<dbReference type="OrthoDB" id="9768858at2"/>
<dbReference type="PIRSF" id="PIRSF026508">
    <property type="entry name" value="TelA"/>
    <property type="match status" value="1"/>
</dbReference>
<dbReference type="STRING" id="1121950.SAMN02745243_00825"/>
<feature type="coiled-coil region" evidence="3">
    <location>
        <begin position="353"/>
        <end position="380"/>
    </location>
</feature>
<accession>A0A1M6K6C3</accession>
<dbReference type="EMBL" id="FQZY01000011">
    <property type="protein sequence ID" value="SHJ54536.1"/>
    <property type="molecule type" value="Genomic_DNA"/>
</dbReference>
<dbReference type="Pfam" id="PF05816">
    <property type="entry name" value="TelA"/>
    <property type="match status" value="1"/>
</dbReference>
<evidence type="ECO:0000256" key="3">
    <source>
        <dbReference type="SAM" id="Coils"/>
    </source>
</evidence>
<name>A0A1M6K6C3_9FIRM</name>
<dbReference type="AlphaFoldDB" id="A0A1M6K6C3"/>
<dbReference type="RefSeq" id="WP_073105630.1">
    <property type="nucleotide sequence ID" value="NZ_FQZY01000011.1"/>
</dbReference>
<dbReference type="InterPro" id="IPR008863">
    <property type="entry name" value="Toxic_anion-R_TelA"/>
</dbReference>
<protein>
    <submittedName>
        <fullName evidence="4">Uncharacterized conserved protein YaaN involved in tellurite resistance</fullName>
    </submittedName>
</protein>
<keyword evidence="5" id="KW-1185">Reference proteome</keyword>
<dbReference type="Proteomes" id="UP000184301">
    <property type="component" value="Unassembled WGS sequence"/>
</dbReference>
<dbReference type="PANTHER" id="PTHR38432:SF1">
    <property type="entry name" value="TELA-LIKE PROTEIN SAOUHSC_01408"/>
    <property type="match status" value="1"/>
</dbReference>
<organism evidence="4 5">
    <name type="scientific">Hespellia stercorisuis DSM 15480</name>
    <dbReference type="NCBI Taxonomy" id="1121950"/>
    <lineage>
        <taxon>Bacteria</taxon>
        <taxon>Bacillati</taxon>
        <taxon>Bacillota</taxon>
        <taxon>Clostridia</taxon>
        <taxon>Lachnospirales</taxon>
        <taxon>Lachnospiraceae</taxon>
        <taxon>Hespellia</taxon>
    </lineage>
</organism>
<keyword evidence="3" id="KW-0175">Coiled coil</keyword>
<evidence type="ECO:0000256" key="2">
    <source>
        <dbReference type="PIRNR" id="PIRNR026508"/>
    </source>
</evidence>